<keyword evidence="5 7" id="KW-1133">Transmembrane helix</keyword>
<reference evidence="11" key="1">
    <citation type="submission" date="2007-02" db="EMBL/GenBank/DDBJ databases">
        <title>Complete sequence of Clostridium thermocellum ATCC 27405.</title>
        <authorList>
            <consortium name="US DOE Joint Genome Institute"/>
            <person name="Copeland A."/>
            <person name="Lucas S."/>
            <person name="Lapidus A."/>
            <person name="Barry K."/>
            <person name="Detter J.C."/>
            <person name="Glavina del Rio T."/>
            <person name="Hammon N."/>
            <person name="Israni S."/>
            <person name="Dalin E."/>
            <person name="Tice H."/>
            <person name="Pitluck S."/>
            <person name="Chertkov O."/>
            <person name="Brettin T."/>
            <person name="Bruce D."/>
            <person name="Han C."/>
            <person name="Tapia R."/>
            <person name="Gilna P."/>
            <person name="Schmutz J."/>
            <person name="Larimer F."/>
            <person name="Land M."/>
            <person name="Hauser L."/>
            <person name="Kyrpides N."/>
            <person name="Mikhailova N."/>
            <person name="Wu J.H.D."/>
            <person name="Newcomb M."/>
            <person name="Richardson P."/>
        </authorList>
    </citation>
    <scope>NUCLEOTIDE SEQUENCE [LARGE SCALE GENOMIC DNA]</scope>
    <source>
        <strain evidence="11">ATCC 27405 / DSM 1237 / JCM 9322 / NBRC 103400 / NCIMB 10682 / NRRL B-4536 / VPI 7372</strain>
    </source>
</reference>
<dbReference type="PANTHER" id="PTHR43840">
    <property type="entry name" value="MITOCHONDRIAL METAL TRANSPORTER 1-RELATED"/>
    <property type="match status" value="1"/>
</dbReference>
<feature type="transmembrane region" description="Helical" evidence="7">
    <location>
        <begin position="214"/>
        <end position="232"/>
    </location>
</feature>
<protein>
    <submittedName>
        <fullName evidence="10">Cation diffusion facilitator family transporter</fullName>
    </submittedName>
</protein>
<dbReference type="InterPro" id="IPR002524">
    <property type="entry name" value="Cation_efflux"/>
</dbReference>
<dbReference type="InterPro" id="IPR036837">
    <property type="entry name" value="Cation_efflux_CTD_sf"/>
</dbReference>
<evidence type="ECO:0000259" key="9">
    <source>
        <dbReference type="Pfam" id="PF16916"/>
    </source>
</evidence>
<organism evidence="10 11">
    <name type="scientific">Acetivibrio thermocellus (strain ATCC 27405 / DSM 1237 / JCM 9322 / NBRC 103400 / NCIMB 10682 / NRRL B-4536 / VPI 7372)</name>
    <name type="common">Clostridium thermocellum</name>
    <dbReference type="NCBI Taxonomy" id="203119"/>
    <lineage>
        <taxon>Bacteria</taxon>
        <taxon>Bacillati</taxon>
        <taxon>Bacillota</taxon>
        <taxon>Clostridia</taxon>
        <taxon>Eubacteriales</taxon>
        <taxon>Oscillospiraceae</taxon>
        <taxon>Acetivibrio</taxon>
    </lineage>
</organism>
<dbReference type="AlphaFoldDB" id="A3DFB2"/>
<dbReference type="InterPro" id="IPR027470">
    <property type="entry name" value="Cation_efflux_CTD"/>
</dbReference>
<comment type="subcellular location">
    <subcellularLocation>
        <location evidence="1">Membrane</location>
        <topology evidence="1">Multi-pass membrane protein</topology>
    </subcellularLocation>
</comment>
<name>A3DFB2_ACET2</name>
<feature type="domain" description="Cation efflux protein cytoplasmic" evidence="9">
    <location>
        <begin position="244"/>
        <end position="320"/>
    </location>
</feature>
<sequence length="333" mass="36555">MGNNFDEYGSVWNGGLALIKLLIRWFIKDYQNVDNKKVREAYGVLSGVTGIICNVFLFIVKITVGLVMNSIAVISDAFNNLSDLGSSLVGILGVKLSNRPPDEEHPHGHGRYEYISSLVVSFIIFGVGLELLRNSFWKIIKPEEVTLSTISILLLVISVAVKLWMFSYNRYIGKIINSGINKATAQDSLNDAIATTAVLAGTLIGRFVSFPLDGIMGLIISALIMYTGFGIAKDSVDLLLGLCPNSELIESINSYFLVGEKIKGTHDLKVHDYGPGRISASIHAEVPEGADIVEIHSIIDEIEQRIKNELGIDIVVHMDPVEEKKEDCCNDDK</sequence>
<dbReference type="GO" id="GO:0016020">
    <property type="term" value="C:membrane"/>
    <property type="evidence" value="ECO:0007669"/>
    <property type="project" value="UniProtKB-SubCell"/>
</dbReference>
<dbReference type="GO" id="GO:0008324">
    <property type="term" value="F:monoatomic cation transmembrane transporter activity"/>
    <property type="evidence" value="ECO:0007669"/>
    <property type="project" value="InterPro"/>
</dbReference>
<feature type="transmembrane region" description="Helical" evidence="7">
    <location>
        <begin position="145"/>
        <end position="168"/>
    </location>
</feature>
<dbReference type="eggNOG" id="COG0053">
    <property type="taxonomic scope" value="Bacteria"/>
</dbReference>
<evidence type="ECO:0000259" key="8">
    <source>
        <dbReference type="Pfam" id="PF01545"/>
    </source>
</evidence>
<evidence type="ECO:0000256" key="5">
    <source>
        <dbReference type="ARBA" id="ARBA00022989"/>
    </source>
</evidence>
<reference evidence="10 11" key="2">
    <citation type="journal article" date="2013" name="Biotechnol. Biofuels">
        <title>Global transcriptome analysis of Clostridium thermocellum ATCC 27405 during growth on dilute acid pretreated Populus and switchgrass.</title>
        <authorList>
            <person name="Wilson C.M."/>
            <person name="Rodriguez M.Jr."/>
            <person name="Johnson C.M."/>
            <person name="Martin S.L."/>
            <person name="Chu T.M."/>
            <person name="Wolfinger R.D."/>
            <person name="Hauser L.J."/>
            <person name="Land M.L."/>
            <person name="Klingeman D.M."/>
            <person name="Syed M.H."/>
            <person name="Ragauskas A.J."/>
            <person name="Tschaplinski T.J."/>
            <person name="Mielenz J.R."/>
            <person name="Brown S.D."/>
        </authorList>
    </citation>
    <scope>NUCLEOTIDE SEQUENCE [LARGE SCALE GENOMIC DNA]</scope>
    <source>
        <strain evidence="11">ATCC 27405 / DSM 1237 / JCM 9322 / NBRC 103400 / NCIMB 10682 / NRRL B-4536 / VPI 7372</strain>
    </source>
</reference>
<keyword evidence="4 7" id="KW-0812">Transmembrane</keyword>
<keyword evidence="11" id="KW-1185">Reference proteome</keyword>
<comment type="similarity">
    <text evidence="2">Belongs to the cation diffusion facilitator (CDF) transporter (TC 2.A.4) family.</text>
</comment>
<dbReference type="FunFam" id="1.20.1510.10:FF:000006">
    <property type="entry name" value="Divalent cation efflux transporter"/>
    <property type="match status" value="1"/>
</dbReference>
<evidence type="ECO:0000256" key="2">
    <source>
        <dbReference type="ARBA" id="ARBA00008114"/>
    </source>
</evidence>
<evidence type="ECO:0000256" key="4">
    <source>
        <dbReference type="ARBA" id="ARBA00022692"/>
    </source>
</evidence>
<dbReference type="KEGG" id="cth:Cthe_1410"/>
<evidence type="ECO:0000256" key="7">
    <source>
        <dbReference type="SAM" id="Phobius"/>
    </source>
</evidence>
<dbReference type="Gene3D" id="1.20.1510.10">
    <property type="entry name" value="Cation efflux protein transmembrane domain"/>
    <property type="match status" value="1"/>
</dbReference>
<proteinExistence type="inferred from homology"/>
<keyword evidence="6 7" id="KW-0472">Membrane</keyword>
<evidence type="ECO:0000256" key="6">
    <source>
        <dbReference type="ARBA" id="ARBA00023136"/>
    </source>
</evidence>
<feature type="domain" description="Cation efflux protein transmembrane" evidence="8">
    <location>
        <begin position="50"/>
        <end position="240"/>
    </location>
</feature>
<gene>
    <name evidence="10" type="ordered locus">Cthe_1410</name>
</gene>
<dbReference type="InterPro" id="IPR050291">
    <property type="entry name" value="CDF_Transporter"/>
</dbReference>
<evidence type="ECO:0000313" key="11">
    <source>
        <dbReference type="Proteomes" id="UP000002145"/>
    </source>
</evidence>
<dbReference type="Gene3D" id="3.30.70.1350">
    <property type="entry name" value="Cation efflux protein, cytoplasmic domain"/>
    <property type="match status" value="1"/>
</dbReference>
<dbReference type="SUPFAM" id="SSF160240">
    <property type="entry name" value="Cation efflux protein cytoplasmic domain-like"/>
    <property type="match status" value="1"/>
</dbReference>
<dbReference type="NCBIfam" id="TIGR01297">
    <property type="entry name" value="CDF"/>
    <property type="match status" value="1"/>
</dbReference>
<dbReference type="SUPFAM" id="SSF161111">
    <property type="entry name" value="Cation efflux protein transmembrane domain-like"/>
    <property type="match status" value="1"/>
</dbReference>
<dbReference type="PANTHER" id="PTHR43840:SF15">
    <property type="entry name" value="MITOCHONDRIAL METAL TRANSPORTER 1-RELATED"/>
    <property type="match status" value="1"/>
</dbReference>
<keyword evidence="3" id="KW-0813">Transport</keyword>
<dbReference type="InterPro" id="IPR058533">
    <property type="entry name" value="Cation_efflux_TM"/>
</dbReference>
<dbReference type="HOGENOM" id="CLU_013430_3_4_9"/>
<feature type="transmembrane region" description="Helical" evidence="7">
    <location>
        <begin position="114"/>
        <end position="133"/>
    </location>
</feature>
<feature type="transmembrane region" description="Helical" evidence="7">
    <location>
        <begin position="41"/>
        <end position="60"/>
    </location>
</feature>
<dbReference type="Pfam" id="PF16916">
    <property type="entry name" value="ZT_dimer"/>
    <property type="match status" value="1"/>
</dbReference>
<evidence type="ECO:0000256" key="1">
    <source>
        <dbReference type="ARBA" id="ARBA00004141"/>
    </source>
</evidence>
<evidence type="ECO:0000256" key="3">
    <source>
        <dbReference type="ARBA" id="ARBA00022448"/>
    </source>
</evidence>
<accession>A3DFB2</accession>
<evidence type="ECO:0000313" key="10">
    <source>
        <dbReference type="EMBL" id="ABN52641.1"/>
    </source>
</evidence>
<dbReference type="EMBL" id="CP000568">
    <property type="protein sequence ID" value="ABN52641.1"/>
    <property type="molecule type" value="Genomic_DNA"/>
</dbReference>
<dbReference type="STRING" id="203119.Cthe_1410"/>
<dbReference type="InterPro" id="IPR027469">
    <property type="entry name" value="Cation_efflux_TMD_sf"/>
</dbReference>
<dbReference type="Proteomes" id="UP000002145">
    <property type="component" value="Chromosome"/>
</dbReference>
<dbReference type="Pfam" id="PF01545">
    <property type="entry name" value="Cation_efflux"/>
    <property type="match status" value="1"/>
</dbReference>